<feature type="domain" description="25S rRNA (uridine-N(3))-methyltransferase BMT5-like" evidence="2">
    <location>
        <begin position="67"/>
        <end position="276"/>
    </location>
</feature>
<dbReference type="Proteomes" id="UP000818624">
    <property type="component" value="Chromosome 7"/>
</dbReference>
<gene>
    <name evidence="3" type="ORF">GLX27_004520</name>
</gene>
<sequence length="309" mass="33441">MGKRGRGKLRTALANHHARVQQRRAEKQHAEAVEAAGKRRTRAPHTPHAPQRAPRHVQPFARDDTVLLVGEGNFSFTLSLLREPHSHPPSQLLATSLDTEEQVCEKYPDARAILAEIRARAGPCADRVLAFGVDAGALHKCAAVTGGKGAAPRRWSKVWFGFPHVGAGHKDEQRNVLANQLLILRFLVSVAPYLTHGAVPTYAANVKKARKAESDDEDDDDDEDIDDGTSAAFAAPAGDATWRPLAPPARQGSVLITLRNAAPYTQWNVPMLGKRLRTVLPAIAAAAPALPKAMRAPSVQDVERNDAQA</sequence>
<feature type="compositionally biased region" description="Basic and acidic residues" evidence="1">
    <location>
        <begin position="23"/>
        <end position="32"/>
    </location>
</feature>
<keyword evidence="3" id="KW-0808">Transferase</keyword>
<evidence type="ECO:0000256" key="1">
    <source>
        <dbReference type="SAM" id="MobiDB-lite"/>
    </source>
</evidence>
<dbReference type="InterPro" id="IPR019446">
    <property type="entry name" value="BMT5-like"/>
</dbReference>
<keyword evidence="4" id="KW-1185">Reference proteome</keyword>
<evidence type="ECO:0000313" key="3">
    <source>
        <dbReference type="EMBL" id="WFD49835.1"/>
    </source>
</evidence>
<protein>
    <submittedName>
        <fullName evidence="3">25S rRNA (Uracil(2634)-N(3))-methyltransferase</fullName>
        <ecNumber evidence="3">2.1.1.313</ecNumber>
    </submittedName>
</protein>
<feature type="compositionally biased region" description="Acidic residues" evidence="1">
    <location>
        <begin position="214"/>
        <end position="227"/>
    </location>
</feature>
<dbReference type="Pfam" id="PF10354">
    <property type="entry name" value="BMT5-like"/>
    <property type="match status" value="1"/>
</dbReference>
<feature type="region of interest" description="Disordered" evidence="1">
    <location>
        <begin position="210"/>
        <end position="231"/>
    </location>
</feature>
<dbReference type="EMBL" id="CP046240">
    <property type="protein sequence ID" value="WFD49835.1"/>
    <property type="molecule type" value="Genomic_DNA"/>
</dbReference>
<name>A0ABY8F1B9_MALFU</name>
<proteinExistence type="predicted"/>
<feature type="region of interest" description="Disordered" evidence="1">
    <location>
        <begin position="1"/>
        <end position="57"/>
    </location>
</feature>
<evidence type="ECO:0000259" key="2">
    <source>
        <dbReference type="Pfam" id="PF10354"/>
    </source>
</evidence>
<dbReference type="PANTHER" id="PTHR11538:SF26">
    <property type="entry name" value="FERREDOXIN-FOLD ANTICODON-BINDING DOMAIN-CONTAINING PROTEIN 1"/>
    <property type="match status" value="1"/>
</dbReference>
<accession>A0ABY8F1B9</accession>
<organism evidence="3 4">
    <name type="scientific">Malassezia furfur</name>
    <name type="common">Pityriasis versicolor infection agent</name>
    <name type="synonym">Pityrosporum furfur</name>
    <dbReference type="NCBI Taxonomy" id="55194"/>
    <lineage>
        <taxon>Eukaryota</taxon>
        <taxon>Fungi</taxon>
        <taxon>Dikarya</taxon>
        <taxon>Basidiomycota</taxon>
        <taxon>Ustilaginomycotina</taxon>
        <taxon>Malasseziomycetes</taxon>
        <taxon>Malasseziales</taxon>
        <taxon>Malasseziaceae</taxon>
        <taxon>Malassezia</taxon>
    </lineage>
</organism>
<reference evidence="3 4" key="1">
    <citation type="journal article" date="2020" name="Elife">
        <title>Loss of centromere function drives karyotype evolution in closely related Malassezia species.</title>
        <authorList>
            <person name="Sankaranarayanan S.R."/>
            <person name="Ianiri G."/>
            <person name="Coelho M.A."/>
            <person name="Reza M.H."/>
            <person name="Thimmappa B.C."/>
            <person name="Ganguly P."/>
            <person name="Vadnala R.N."/>
            <person name="Sun S."/>
            <person name="Siddharthan R."/>
            <person name="Tellgren-Roth C."/>
            <person name="Dawson T.L."/>
            <person name="Heitman J."/>
            <person name="Sanyal K."/>
        </authorList>
    </citation>
    <scope>NUCLEOTIDE SEQUENCE [LARGE SCALE GENOMIC DNA]</scope>
    <source>
        <strain evidence="3">CBS14141</strain>
    </source>
</reference>
<dbReference type="GO" id="GO:0008168">
    <property type="term" value="F:methyltransferase activity"/>
    <property type="evidence" value="ECO:0007669"/>
    <property type="project" value="UniProtKB-KW"/>
</dbReference>
<dbReference type="PANTHER" id="PTHR11538">
    <property type="entry name" value="PHENYLALANYL-TRNA SYNTHETASE"/>
    <property type="match status" value="1"/>
</dbReference>
<dbReference type="GO" id="GO:0032259">
    <property type="term" value="P:methylation"/>
    <property type="evidence" value="ECO:0007669"/>
    <property type="project" value="UniProtKB-KW"/>
</dbReference>
<dbReference type="EC" id="2.1.1.313" evidence="3"/>
<keyword evidence="3" id="KW-0489">Methyltransferase</keyword>
<evidence type="ECO:0000313" key="4">
    <source>
        <dbReference type="Proteomes" id="UP000818624"/>
    </source>
</evidence>